<evidence type="ECO:0000313" key="3">
    <source>
        <dbReference type="Proteomes" id="UP001168990"/>
    </source>
</evidence>
<dbReference type="EMBL" id="JAQQBS010001422">
    <property type="protein sequence ID" value="KAK0164167.1"/>
    <property type="molecule type" value="Genomic_DNA"/>
</dbReference>
<dbReference type="AlphaFoldDB" id="A0AA39F740"/>
<dbReference type="Proteomes" id="UP001168990">
    <property type="component" value="Unassembled WGS sequence"/>
</dbReference>
<keyword evidence="3" id="KW-1185">Reference proteome</keyword>
<name>A0AA39F740_9HYME</name>
<feature type="transmembrane region" description="Helical" evidence="1">
    <location>
        <begin position="15"/>
        <end position="38"/>
    </location>
</feature>
<comment type="caution">
    <text evidence="2">The sequence shown here is derived from an EMBL/GenBank/DDBJ whole genome shotgun (WGS) entry which is preliminary data.</text>
</comment>
<gene>
    <name evidence="2" type="ORF">PV328_002826</name>
</gene>
<dbReference type="Pfam" id="PF06522">
    <property type="entry name" value="B12D"/>
    <property type="match status" value="1"/>
</dbReference>
<proteinExistence type="predicted"/>
<dbReference type="InterPro" id="IPR010530">
    <property type="entry name" value="B12D"/>
</dbReference>
<dbReference type="PANTHER" id="PTHR14256">
    <property type="entry name" value="NADH-UBIQUINONE OXIDOREDUCTASE MLRQ SUBUNIT"/>
    <property type="match status" value="1"/>
</dbReference>
<reference evidence="2" key="2">
    <citation type="submission" date="2023-03" db="EMBL/GenBank/DDBJ databases">
        <authorList>
            <person name="Inwood S.N."/>
            <person name="Skelly J.G."/>
            <person name="Guhlin J."/>
            <person name="Harrop T.W.R."/>
            <person name="Goldson S.G."/>
            <person name="Dearden P.K."/>
        </authorList>
    </citation>
    <scope>NUCLEOTIDE SEQUENCE</scope>
    <source>
        <strain evidence="2">Irish</strain>
        <tissue evidence="2">Whole body</tissue>
    </source>
</reference>
<protein>
    <recommendedName>
        <fullName evidence="4">NADH dehydrogenase [ubiquinone] 1 alpha subcomplex subunit 4</fullName>
    </recommendedName>
</protein>
<evidence type="ECO:0000313" key="2">
    <source>
        <dbReference type="EMBL" id="KAK0164167.1"/>
    </source>
</evidence>
<keyword evidence="1" id="KW-1133">Transmembrane helix</keyword>
<sequence length="81" mass="9204">MQGLTWSSIKKNPSLIPLFACGIVGAFGAVGYLMRLAIKSPEVTWSPKKNPNPENYYKDKQYKLYSSVEFDKIEKAKVPEY</sequence>
<keyword evidence="1" id="KW-0812">Transmembrane</keyword>
<reference evidence="2" key="1">
    <citation type="journal article" date="2023" name="bioRxiv">
        <title>Scaffold-level genome assemblies of two parasitoid biocontrol wasps reveal the parthenogenesis mechanism and an associated novel virus.</title>
        <authorList>
            <person name="Inwood S."/>
            <person name="Skelly J."/>
            <person name="Guhlin J."/>
            <person name="Harrop T."/>
            <person name="Goldson S."/>
            <person name="Dearden P."/>
        </authorList>
    </citation>
    <scope>NUCLEOTIDE SEQUENCE</scope>
    <source>
        <strain evidence="2">Irish</strain>
        <tissue evidence="2">Whole body</tissue>
    </source>
</reference>
<keyword evidence="1" id="KW-0472">Membrane</keyword>
<organism evidence="2 3">
    <name type="scientific">Microctonus aethiopoides</name>
    <dbReference type="NCBI Taxonomy" id="144406"/>
    <lineage>
        <taxon>Eukaryota</taxon>
        <taxon>Metazoa</taxon>
        <taxon>Ecdysozoa</taxon>
        <taxon>Arthropoda</taxon>
        <taxon>Hexapoda</taxon>
        <taxon>Insecta</taxon>
        <taxon>Pterygota</taxon>
        <taxon>Neoptera</taxon>
        <taxon>Endopterygota</taxon>
        <taxon>Hymenoptera</taxon>
        <taxon>Apocrita</taxon>
        <taxon>Ichneumonoidea</taxon>
        <taxon>Braconidae</taxon>
        <taxon>Euphorinae</taxon>
        <taxon>Microctonus</taxon>
    </lineage>
</organism>
<evidence type="ECO:0008006" key="4">
    <source>
        <dbReference type="Google" id="ProtNLM"/>
    </source>
</evidence>
<dbReference type="PANTHER" id="PTHR14256:SF1">
    <property type="entry name" value="GEO09626P1"/>
    <property type="match status" value="1"/>
</dbReference>
<evidence type="ECO:0000256" key="1">
    <source>
        <dbReference type="SAM" id="Phobius"/>
    </source>
</evidence>
<accession>A0AA39F740</accession>